<dbReference type="Pfam" id="PF13487">
    <property type="entry name" value="HD_5"/>
    <property type="match status" value="1"/>
</dbReference>
<gene>
    <name evidence="2" type="ORF">MBAV_001240</name>
</gene>
<evidence type="ECO:0000259" key="1">
    <source>
        <dbReference type="PROSITE" id="PS51832"/>
    </source>
</evidence>
<dbReference type="Proteomes" id="UP000033423">
    <property type="component" value="Unassembled WGS sequence"/>
</dbReference>
<reference evidence="2 3" key="1">
    <citation type="submission" date="2015-02" db="EMBL/GenBank/DDBJ databases">
        <title>Single-cell genomics of uncultivated deep-branching MTB reveals a conserved set of magnetosome genes.</title>
        <authorList>
            <person name="Kolinko S."/>
            <person name="Richter M."/>
            <person name="Glockner F.O."/>
            <person name="Brachmann A."/>
            <person name="Schuler D."/>
        </authorList>
    </citation>
    <scope>NUCLEOTIDE SEQUENCE [LARGE SCALE GENOMIC DNA]</scope>
    <source>
        <strain evidence="2">TM-1</strain>
    </source>
</reference>
<comment type="caution">
    <text evidence="2">The sequence shown here is derived from an EMBL/GenBank/DDBJ whole genome shotgun (WGS) entry which is preliminary data.</text>
</comment>
<dbReference type="SUPFAM" id="SSF109604">
    <property type="entry name" value="HD-domain/PDEase-like"/>
    <property type="match status" value="1"/>
</dbReference>
<dbReference type="Pfam" id="PF01590">
    <property type="entry name" value="GAF"/>
    <property type="match status" value="1"/>
</dbReference>
<accession>A0A0F3GXI4</accession>
<protein>
    <submittedName>
        <fullName evidence="2">Phosphodiesterase</fullName>
    </submittedName>
</protein>
<dbReference type="PANTHER" id="PTHR43155">
    <property type="entry name" value="CYCLIC DI-GMP PHOSPHODIESTERASE PA4108-RELATED"/>
    <property type="match status" value="1"/>
</dbReference>
<dbReference type="Gene3D" id="1.10.3210.10">
    <property type="entry name" value="Hypothetical protein af1432"/>
    <property type="match status" value="1"/>
</dbReference>
<dbReference type="SMART" id="SM00065">
    <property type="entry name" value="GAF"/>
    <property type="match status" value="1"/>
</dbReference>
<dbReference type="InterPro" id="IPR029016">
    <property type="entry name" value="GAF-like_dom_sf"/>
</dbReference>
<sequence>MNTDLEYDDKLDLLLRLGSEISRENDLGRLLEKFGDFSRDIVEAQRCSIFIHDEKRNELWTMFSHGVEEIRMAVNLGVAGYAANTREIQIVTDAYKDFRFSNATDKKLSYVTNTILAVPLFDKKDNVIGVIEAINKKQGLFTNIDAELLLLLSQYVSTTIENVFLYNKLRDTNTKLIDKLSTAAEFKDNEGSKHTVRVALYSRILALGYGLEKDEVDVITLVCTLHDAGKIAIPKGILRKPGQLTVEEFEIVKTHSMIGYNILNDQDNDILQIAAIIARDHHERWDGTGYPNRTKGHNISIHGRIVAIADVFDALTSKRPHRAPWTIEKAIEHVIAEKGKHFEPYLVDIFVNKLKDVKEIYNEYKEE</sequence>
<organism evidence="2 3">
    <name type="scientific">Candidatus Magnetobacterium bavaricum</name>
    <dbReference type="NCBI Taxonomy" id="29290"/>
    <lineage>
        <taxon>Bacteria</taxon>
        <taxon>Pseudomonadati</taxon>
        <taxon>Nitrospirota</taxon>
        <taxon>Thermodesulfovibrionia</taxon>
        <taxon>Thermodesulfovibrionales</taxon>
        <taxon>Candidatus Magnetobacteriaceae</taxon>
        <taxon>Candidatus Magnetobacterium</taxon>
    </lineage>
</organism>
<dbReference type="PROSITE" id="PS51832">
    <property type="entry name" value="HD_GYP"/>
    <property type="match status" value="1"/>
</dbReference>
<name>A0A0F3GXI4_9BACT</name>
<dbReference type="AlphaFoldDB" id="A0A0F3GXI4"/>
<dbReference type="SMART" id="SM00471">
    <property type="entry name" value="HDc"/>
    <property type="match status" value="1"/>
</dbReference>
<keyword evidence="3" id="KW-1185">Reference proteome</keyword>
<dbReference type="InterPro" id="IPR003607">
    <property type="entry name" value="HD/PDEase_dom"/>
</dbReference>
<proteinExistence type="predicted"/>
<dbReference type="PANTHER" id="PTHR43155:SF2">
    <property type="entry name" value="CYCLIC DI-GMP PHOSPHODIESTERASE PA4108"/>
    <property type="match status" value="1"/>
</dbReference>
<dbReference type="CDD" id="cd00077">
    <property type="entry name" value="HDc"/>
    <property type="match status" value="1"/>
</dbReference>
<evidence type="ECO:0000313" key="2">
    <source>
        <dbReference type="EMBL" id="KJU86567.1"/>
    </source>
</evidence>
<dbReference type="SUPFAM" id="SSF55781">
    <property type="entry name" value="GAF domain-like"/>
    <property type="match status" value="1"/>
</dbReference>
<dbReference type="EMBL" id="LACI01000547">
    <property type="protein sequence ID" value="KJU86567.1"/>
    <property type="molecule type" value="Genomic_DNA"/>
</dbReference>
<evidence type="ECO:0000313" key="3">
    <source>
        <dbReference type="Proteomes" id="UP000033423"/>
    </source>
</evidence>
<dbReference type="Gene3D" id="3.30.450.40">
    <property type="match status" value="1"/>
</dbReference>
<feature type="domain" description="HD-GYP" evidence="1">
    <location>
        <begin position="169"/>
        <end position="366"/>
    </location>
</feature>
<dbReference type="InterPro" id="IPR037522">
    <property type="entry name" value="HD_GYP_dom"/>
</dbReference>
<dbReference type="InterPro" id="IPR003018">
    <property type="entry name" value="GAF"/>
</dbReference>